<evidence type="ECO:0000313" key="4">
    <source>
        <dbReference type="Proteomes" id="UP000179275"/>
    </source>
</evidence>
<sequence>MRNFRSKNRWQNILQSRPVLAFLFIAVIAFAWSVLGFWGKMRETSKNREIVENKIAELKKKEETFSANIAILQTEAGVEYSIRDKFGWAKEGEGLIVIVDNKSPENNESEKNKGGFFSFFFNWFR</sequence>
<keyword evidence="1" id="KW-0175">Coiled coil</keyword>
<evidence type="ECO:0000256" key="2">
    <source>
        <dbReference type="SAM" id="Phobius"/>
    </source>
</evidence>
<keyword evidence="2" id="KW-0812">Transmembrane</keyword>
<feature type="transmembrane region" description="Helical" evidence="2">
    <location>
        <begin position="20"/>
        <end position="38"/>
    </location>
</feature>
<evidence type="ECO:0000313" key="3">
    <source>
        <dbReference type="EMBL" id="OGI76153.1"/>
    </source>
</evidence>
<dbReference type="Pfam" id="PF04977">
    <property type="entry name" value="DivIC"/>
    <property type="match status" value="1"/>
</dbReference>
<keyword evidence="2" id="KW-0472">Membrane</keyword>
<dbReference type="EMBL" id="MFUG01000008">
    <property type="protein sequence ID" value="OGI76153.1"/>
    <property type="molecule type" value="Genomic_DNA"/>
</dbReference>
<accession>A0A1F6W2K0</accession>
<comment type="caution">
    <text evidence="3">The sequence shown here is derived from an EMBL/GenBank/DDBJ whole genome shotgun (WGS) entry which is preliminary data.</text>
</comment>
<organism evidence="3 4">
    <name type="scientific">Candidatus Nomurabacteria bacterium RIFCSPHIGHO2_02_FULL_42_19</name>
    <dbReference type="NCBI Taxonomy" id="1801756"/>
    <lineage>
        <taxon>Bacteria</taxon>
        <taxon>Candidatus Nomuraibacteriota</taxon>
    </lineage>
</organism>
<dbReference type="InterPro" id="IPR007060">
    <property type="entry name" value="FtsL/DivIC"/>
</dbReference>
<reference evidence="3 4" key="1">
    <citation type="journal article" date="2016" name="Nat. Commun.">
        <title>Thousands of microbial genomes shed light on interconnected biogeochemical processes in an aquifer system.</title>
        <authorList>
            <person name="Anantharaman K."/>
            <person name="Brown C.T."/>
            <person name="Hug L.A."/>
            <person name="Sharon I."/>
            <person name="Castelle C.J."/>
            <person name="Probst A.J."/>
            <person name="Thomas B.C."/>
            <person name="Singh A."/>
            <person name="Wilkins M.J."/>
            <person name="Karaoz U."/>
            <person name="Brodie E.L."/>
            <person name="Williams K.H."/>
            <person name="Hubbard S.S."/>
            <person name="Banfield J.F."/>
        </authorList>
    </citation>
    <scope>NUCLEOTIDE SEQUENCE [LARGE SCALE GENOMIC DNA]</scope>
</reference>
<feature type="coiled-coil region" evidence="1">
    <location>
        <begin position="41"/>
        <end position="75"/>
    </location>
</feature>
<proteinExistence type="predicted"/>
<keyword evidence="2" id="KW-1133">Transmembrane helix</keyword>
<gene>
    <name evidence="3" type="ORF">A3C67_01980</name>
</gene>
<evidence type="ECO:0008006" key="5">
    <source>
        <dbReference type="Google" id="ProtNLM"/>
    </source>
</evidence>
<evidence type="ECO:0000256" key="1">
    <source>
        <dbReference type="SAM" id="Coils"/>
    </source>
</evidence>
<dbReference type="Proteomes" id="UP000179275">
    <property type="component" value="Unassembled WGS sequence"/>
</dbReference>
<dbReference type="AlphaFoldDB" id="A0A1F6W2K0"/>
<name>A0A1F6W2K0_9BACT</name>
<protein>
    <recommendedName>
        <fullName evidence="5">Cell division protein FtsL</fullName>
    </recommendedName>
</protein>
<dbReference type="STRING" id="1801756.A3C67_01980"/>